<name>A0AAW1WZ83_RUBAR</name>
<keyword evidence="3" id="KW-1185">Reference proteome</keyword>
<protein>
    <submittedName>
        <fullName evidence="2">Uncharacterized protein</fullName>
    </submittedName>
</protein>
<feature type="region of interest" description="Disordered" evidence="1">
    <location>
        <begin position="1"/>
        <end position="35"/>
    </location>
</feature>
<feature type="compositionally biased region" description="Basic residues" evidence="1">
    <location>
        <begin position="1"/>
        <end position="11"/>
    </location>
</feature>
<comment type="caution">
    <text evidence="2">The sequence shown here is derived from an EMBL/GenBank/DDBJ whole genome shotgun (WGS) entry which is preliminary data.</text>
</comment>
<gene>
    <name evidence="2" type="ORF">M0R45_027028</name>
</gene>
<dbReference type="EMBL" id="JBEDUW010000005">
    <property type="protein sequence ID" value="KAK9929963.1"/>
    <property type="molecule type" value="Genomic_DNA"/>
</dbReference>
<accession>A0AAW1WZ83</accession>
<dbReference type="Proteomes" id="UP001457282">
    <property type="component" value="Unassembled WGS sequence"/>
</dbReference>
<organism evidence="2 3">
    <name type="scientific">Rubus argutus</name>
    <name type="common">Southern blackberry</name>
    <dbReference type="NCBI Taxonomy" id="59490"/>
    <lineage>
        <taxon>Eukaryota</taxon>
        <taxon>Viridiplantae</taxon>
        <taxon>Streptophyta</taxon>
        <taxon>Embryophyta</taxon>
        <taxon>Tracheophyta</taxon>
        <taxon>Spermatophyta</taxon>
        <taxon>Magnoliopsida</taxon>
        <taxon>eudicotyledons</taxon>
        <taxon>Gunneridae</taxon>
        <taxon>Pentapetalae</taxon>
        <taxon>rosids</taxon>
        <taxon>fabids</taxon>
        <taxon>Rosales</taxon>
        <taxon>Rosaceae</taxon>
        <taxon>Rosoideae</taxon>
        <taxon>Rosoideae incertae sedis</taxon>
        <taxon>Rubus</taxon>
    </lineage>
</organism>
<evidence type="ECO:0000256" key="1">
    <source>
        <dbReference type="SAM" id="MobiDB-lite"/>
    </source>
</evidence>
<evidence type="ECO:0000313" key="2">
    <source>
        <dbReference type="EMBL" id="KAK9929963.1"/>
    </source>
</evidence>
<sequence>MVNHLLKHRDRALKTQQLSYSSPSTSETSQSRKENFLKTPYNQVKVAYKATKEASLDSRAAVTGAKVPAEKSIPEEEEEFGGIAMIIIVFFFPRGSYNQSIRGNPARRLQIQVPHLKDPPTIFNSKPQRPRLSAIPGNGFLA</sequence>
<reference evidence="2 3" key="1">
    <citation type="journal article" date="2023" name="G3 (Bethesda)">
        <title>A chromosome-length genome assembly and annotation of blackberry (Rubus argutus, cv. 'Hillquist').</title>
        <authorList>
            <person name="Bruna T."/>
            <person name="Aryal R."/>
            <person name="Dudchenko O."/>
            <person name="Sargent D.J."/>
            <person name="Mead D."/>
            <person name="Buti M."/>
            <person name="Cavallini A."/>
            <person name="Hytonen T."/>
            <person name="Andres J."/>
            <person name="Pham M."/>
            <person name="Weisz D."/>
            <person name="Mascagni F."/>
            <person name="Usai G."/>
            <person name="Natali L."/>
            <person name="Bassil N."/>
            <person name="Fernandez G.E."/>
            <person name="Lomsadze A."/>
            <person name="Armour M."/>
            <person name="Olukolu B."/>
            <person name="Poorten T."/>
            <person name="Britton C."/>
            <person name="Davik J."/>
            <person name="Ashrafi H."/>
            <person name="Aiden E.L."/>
            <person name="Borodovsky M."/>
            <person name="Worthington M."/>
        </authorList>
    </citation>
    <scope>NUCLEOTIDE SEQUENCE [LARGE SCALE GENOMIC DNA]</scope>
    <source>
        <strain evidence="2">PI 553951</strain>
    </source>
</reference>
<evidence type="ECO:0000313" key="3">
    <source>
        <dbReference type="Proteomes" id="UP001457282"/>
    </source>
</evidence>
<feature type="compositionally biased region" description="Low complexity" evidence="1">
    <location>
        <begin position="15"/>
        <end position="29"/>
    </location>
</feature>
<dbReference type="AlphaFoldDB" id="A0AAW1WZ83"/>
<proteinExistence type="predicted"/>